<dbReference type="RefSeq" id="WP_080064000.1">
    <property type="nucleotide sequence ID" value="NZ_MZGX01000008.1"/>
</dbReference>
<reference evidence="2 3" key="1">
    <citation type="submission" date="2017-03" db="EMBL/GenBank/DDBJ databases">
        <title>Genome sequence of Clostridium hungatei DSM 14427.</title>
        <authorList>
            <person name="Poehlein A."/>
            <person name="Daniel R."/>
        </authorList>
    </citation>
    <scope>NUCLEOTIDE SEQUENCE [LARGE SCALE GENOMIC DNA]</scope>
    <source>
        <strain evidence="2 3">DSM 14427</strain>
    </source>
</reference>
<proteinExistence type="predicted"/>
<dbReference type="OrthoDB" id="1708376at2"/>
<evidence type="ECO:0000313" key="2">
    <source>
        <dbReference type="EMBL" id="OPX44561.1"/>
    </source>
</evidence>
<organism evidence="2 3">
    <name type="scientific">Ruminiclostridium hungatei</name>
    <name type="common">Clostridium hungatei</name>
    <dbReference type="NCBI Taxonomy" id="48256"/>
    <lineage>
        <taxon>Bacteria</taxon>
        <taxon>Bacillati</taxon>
        <taxon>Bacillota</taxon>
        <taxon>Clostridia</taxon>
        <taxon>Eubacteriales</taxon>
        <taxon>Oscillospiraceae</taxon>
        <taxon>Ruminiclostridium</taxon>
    </lineage>
</organism>
<protein>
    <submittedName>
        <fullName evidence="2">Uncharacterized protein</fullName>
    </submittedName>
</protein>
<evidence type="ECO:0000313" key="3">
    <source>
        <dbReference type="Proteomes" id="UP000191554"/>
    </source>
</evidence>
<evidence type="ECO:0000256" key="1">
    <source>
        <dbReference type="SAM" id="MobiDB-lite"/>
    </source>
</evidence>
<feature type="region of interest" description="Disordered" evidence="1">
    <location>
        <begin position="54"/>
        <end position="94"/>
    </location>
</feature>
<feature type="compositionally biased region" description="Basic and acidic residues" evidence="1">
    <location>
        <begin position="80"/>
        <end position="94"/>
    </location>
</feature>
<comment type="caution">
    <text evidence="2">The sequence shown here is derived from an EMBL/GenBank/DDBJ whole genome shotgun (WGS) entry which is preliminary data.</text>
</comment>
<keyword evidence="3" id="KW-1185">Reference proteome</keyword>
<sequence>MIIRPMDFQVLYPKTTELSKIQNEEANKNQAILQQQAETNRDRIDHNLKQVVARENVQHGRVNEKQQKDNNKQKDKKKKQKDDDRQTAKIDIRI</sequence>
<gene>
    <name evidence="2" type="ORF">CLHUN_15550</name>
</gene>
<feature type="compositionally biased region" description="Basic and acidic residues" evidence="1">
    <location>
        <begin position="56"/>
        <end position="73"/>
    </location>
</feature>
<dbReference type="EMBL" id="MZGX01000008">
    <property type="protein sequence ID" value="OPX44561.1"/>
    <property type="molecule type" value="Genomic_DNA"/>
</dbReference>
<dbReference type="STRING" id="48256.CLHUN_15550"/>
<name>A0A1V4SMW1_RUMHU</name>
<dbReference type="Proteomes" id="UP000191554">
    <property type="component" value="Unassembled WGS sequence"/>
</dbReference>
<dbReference type="AlphaFoldDB" id="A0A1V4SMW1"/>
<accession>A0A1V4SMW1</accession>